<dbReference type="PROSITE" id="PS50126">
    <property type="entry name" value="S1"/>
    <property type="match status" value="1"/>
</dbReference>
<dbReference type="GO" id="GO:0005737">
    <property type="term" value="C:cytoplasm"/>
    <property type="evidence" value="ECO:0007669"/>
    <property type="project" value="UniProtKB-ARBA"/>
</dbReference>
<organism evidence="2 3">
    <name type="scientific">Marinomonas aquimarina</name>
    <dbReference type="NCBI Taxonomy" id="295068"/>
    <lineage>
        <taxon>Bacteria</taxon>
        <taxon>Pseudomonadati</taxon>
        <taxon>Pseudomonadota</taxon>
        <taxon>Gammaproteobacteria</taxon>
        <taxon>Oceanospirillales</taxon>
        <taxon>Oceanospirillaceae</taxon>
        <taxon>Marinomonas</taxon>
    </lineage>
</organism>
<dbReference type="EMBL" id="FLOC01000022">
    <property type="protein sequence ID" value="SBS35549.1"/>
    <property type="molecule type" value="Genomic_DNA"/>
</dbReference>
<dbReference type="InterPro" id="IPR006641">
    <property type="entry name" value="YqgF/RNaseH-like_dom"/>
</dbReference>
<dbReference type="Pfam" id="PF00575">
    <property type="entry name" value="S1"/>
    <property type="match status" value="1"/>
</dbReference>
<dbReference type="Gene3D" id="1.10.3500.10">
    <property type="entry name" value="Tex N-terminal region-like"/>
    <property type="match status" value="1"/>
</dbReference>
<dbReference type="SUPFAM" id="SSF47781">
    <property type="entry name" value="RuvA domain 2-like"/>
    <property type="match status" value="2"/>
</dbReference>
<dbReference type="AlphaFoldDB" id="A0A1A8TQV3"/>
<protein>
    <submittedName>
        <fullName evidence="2">30S ribosomal protein S1</fullName>
    </submittedName>
</protein>
<dbReference type="InterPro" id="IPR012337">
    <property type="entry name" value="RNaseH-like_sf"/>
</dbReference>
<dbReference type="SMART" id="SM00316">
    <property type="entry name" value="S1"/>
    <property type="match status" value="1"/>
</dbReference>
<dbReference type="PANTHER" id="PTHR10724:SF10">
    <property type="entry name" value="S1 RNA-BINDING DOMAIN-CONTAINING PROTEIN 1"/>
    <property type="match status" value="1"/>
</dbReference>
<proteinExistence type="predicted"/>
<dbReference type="InterPro" id="IPR012340">
    <property type="entry name" value="NA-bd_OB-fold"/>
</dbReference>
<keyword evidence="3" id="KW-1185">Reference proteome</keyword>
<keyword evidence="2" id="KW-0687">Ribonucleoprotein</keyword>
<dbReference type="InterPro" id="IPR044146">
    <property type="entry name" value="S1_Tex"/>
</dbReference>
<dbReference type="InterPro" id="IPR050437">
    <property type="entry name" value="Ribos_protein_bS1-like"/>
</dbReference>
<dbReference type="Pfam" id="PF12836">
    <property type="entry name" value="HHH_3"/>
    <property type="match status" value="1"/>
</dbReference>
<evidence type="ECO:0000313" key="3">
    <source>
        <dbReference type="Proteomes" id="UP000092627"/>
    </source>
</evidence>
<dbReference type="Gene3D" id="3.30.420.140">
    <property type="entry name" value="YqgF/RNase H-like domain"/>
    <property type="match status" value="1"/>
</dbReference>
<dbReference type="Pfam" id="PF09371">
    <property type="entry name" value="Tex_N"/>
    <property type="match status" value="1"/>
</dbReference>
<evidence type="ECO:0000313" key="2">
    <source>
        <dbReference type="EMBL" id="SBS35549.1"/>
    </source>
</evidence>
<feature type="domain" description="S1 motif" evidence="1">
    <location>
        <begin position="650"/>
        <end position="719"/>
    </location>
</feature>
<dbReference type="FunFam" id="1.10.150.310:FF:000001">
    <property type="entry name" value="RNA-binding transcriptional accessory protein"/>
    <property type="match status" value="1"/>
</dbReference>
<gene>
    <name evidence="2" type="primary">rpsA_2</name>
    <name evidence="2" type="ORF">MAQ5080_03213</name>
</gene>
<dbReference type="InterPro" id="IPR018974">
    <property type="entry name" value="Tex-like_N"/>
</dbReference>
<dbReference type="FunFam" id="1.10.10.650:FF:000001">
    <property type="entry name" value="S1 RNA-binding domain 1"/>
    <property type="match status" value="1"/>
</dbReference>
<dbReference type="Pfam" id="PF22706">
    <property type="entry name" value="Tex_central_region"/>
    <property type="match status" value="1"/>
</dbReference>
<dbReference type="InterPro" id="IPR003029">
    <property type="entry name" value="S1_domain"/>
</dbReference>
<dbReference type="InterPro" id="IPR010994">
    <property type="entry name" value="RuvA_2-like"/>
</dbReference>
<dbReference type="Proteomes" id="UP000092627">
    <property type="component" value="Unassembled WGS sequence"/>
</dbReference>
<sequence>MATLLNTMLIALSKEYSVSESIVTNIIKLFEEGATVPFVARYRKEATGGMSDEQLRSFHGRWQYLVELEKRRVAIIELLKELPDIPPSVFSAIQKASSKTELEDIYAPFKKNRKSKADLAIELGLLPFAIALWRDGQGQGEKHFLALKEQLKEPLEFDTAISGASDIIIERLAQNIATLQQGKLCLQQEGILCSRVLRGKKEAGEKFRDYFDYREPVKKCPAHRLLALFRGKKEGFLKLSIELEGELPYSLNHSLYVTPFGFPEVKDRTSSKEKLAWLTKAWQEKILSKLEADVLAELKEQAEASAIEVFQANLKDLLMAAPAGAKRTLALDPGFRNGVKWAAVDEYGQLLNNGVIYPHPPQNKSAEAEAVLAKVIQNQNIDWLVIGNGTASRETEAFAKQMIQQYQLNCRCVIVSEAGASVYSASPVAIEEFPDLDVTIRGAISIARRFQDPLAELVKIDPQAIGVGQYQHDVKANRLSEALGTVVEDCVNAVGVDLNLASASLLTYVSGLTQRLAQNIIELREQLGGFSNRNQLKKVKGIGDKAFEQCAGFLRIRGGDEPLDASAVHPESYGLVKDMARAVKQELVQMIGNPEAVATLKTATLASAENRFTLQDILQELAKPGRDPRPEFQYASFDDAISSIEDLQEGMTLEGVVTNVAAFGAFVDLGVHQDGLIHISQLADRFVKDPRDEVRIGEVVKVQVLEVDAKRKRIGLKRIL</sequence>
<dbReference type="InterPro" id="IPR037027">
    <property type="entry name" value="YqgF/RNaseH-like_dom_sf"/>
</dbReference>
<name>A0A1A8TQV3_9GAMM</name>
<dbReference type="OrthoDB" id="9804714at2"/>
<dbReference type="SUPFAM" id="SSF158832">
    <property type="entry name" value="Tex N-terminal region-like"/>
    <property type="match status" value="1"/>
</dbReference>
<dbReference type="Gene3D" id="1.10.10.650">
    <property type="entry name" value="RuvA domain 2-like"/>
    <property type="match status" value="1"/>
</dbReference>
<dbReference type="InterPro" id="IPR023323">
    <property type="entry name" value="Tex-like_dom_sf"/>
</dbReference>
<evidence type="ECO:0000259" key="1">
    <source>
        <dbReference type="PROSITE" id="PS50126"/>
    </source>
</evidence>
<dbReference type="CDD" id="cd05685">
    <property type="entry name" value="S1_Tex"/>
    <property type="match status" value="1"/>
</dbReference>
<dbReference type="SUPFAM" id="SSF53098">
    <property type="entry name" value="Ribonuclease H-like"/>
    <property type="match status" value="1"/>
</dbReference>
<dbReference type="InterPro" id="IPR055179">
    <property type="entry name" value="Tex-like_central_region"/>
</dbReference>
<dbReference type="FunFam" id="2.40.50.140:FF:000051">
    <property type="entry name" value="RNA-binding transcriptional accessory protein"/>
    <property type="match status" value="1"/>
</dbReference>
<dbReference type="GO" id="GO:0005840">
    <property type="term" value="C:ribosome"/>
    <property type="evidence" value="ECO:0007669"/>
    <property type="project" value="UniProtKB-KW"/>
</dbReference>
<dbReference type="InterPro" id="IPR032639">
    <property type="entry name" value="Tex_YqgF"/>
</dbReference>
<dbReference type="SUPFAM" id="SSF50249">
    <property type="entry name" value="Nucleic acid-binding proteins"/>
    <property type="match status" value="1"/>
</dbReference>
<dbReference type="FunFam" id="3.30.420.140:FF:000001">
    <property type="entry name" value="RNA-binding transcriptional accessory protein"/>
    <property type="match status" value="1"/>
</dbReference>
<dbReference type="Gene3D" id="1.10.150.310">
    <property type="entry name" value="Tex RuvX-like domain-like"/>
    <property type="match status" value="1"/>
</dbReference>
<accession>A0A1A8TQV3</accession>
<dbReference type="Gene3D" id="2.40.50.140">
    <property type="entry name" value="Nucleic acid-binding proteins"/>
    <property type="match status" value="1"/>
</dbReference>
<reference evidence="2 3" key="1">
    <citation type="submission" date="2016-06" db="EMBL/GenBank/DDBJ databases">
        <authorList>
            <person name="Kjaerup R.B."/>
            <person name="Dalgaard T.S."/>
            <person name="Juul-Madsen H.R."/>
        </authorList>
    </citation>
    <scope>NUCLEOTIDE SEQUENCE [LARGE SCALE GENOMIC DNA]</scope>
    <source>
        <strain evidence="2 3">CECT 5080</strain>
    </source>
</reference>
<dbReference type="PANTHER" id="PTHR10724">
    <property type="entry name" value="30S RIBOSOMAL PROTEIN S1"/>
    <property type="match status" value="1"/>
</dbReference>
<dbReference type="STRING" id="295068.MAQ5080_03213"/>
<dbReference type="InterPro" id="IPR041692">
    <property type="entry name" value="HHH_9"/>
</dbReference>
<dbReference type="SMART" id="SM00732">
    <property type="entry name" value="YqgFc"/>
    <property type="match status" value="1"/>
</dbReference>
<dbReference type="GO" id="GO:0003729">
    <property type="term" value="F:mRNA binding"/>
    <property type="evidence" value="ECO:0007669"/>
    <property type="project" value="UniProtKB-ARBA"/>
</dbReference>
<dbReference type="GO" id="GO:0006139">
    <property type="term" value="P:nucleobase-containing compound metabolic process"/>
    <property type="evidence" value="ECO:0007669"/>
    <property type="project" value="InterPro"/>
</dbReference>
<dbReference type="Pfam" id="PF16921">
    <property type="entry name" value="Tex_YqgF"/>
    <property type="match status" value="1"/>
</dbReference>
<dbReference type="GO" id="GO:0003735">
    <property type="term" value="F:structural constituent of ribosome"/>
    <property type="evidence" value="ECO:0007669"/>
    <property type="project" value="TreeGrafter"/>
</dbReference>
<dbReference type="Pfam" id="PF17674">
    <property type="entry name" value="HHH_9"/>
    <property type="match status" value="1"/>
</dbReference>
<dbReference type="InterPro" id="IPR023319">
    <property type="entry name" value="Tex-like_HTH_dom_sf"/>
</dbReference>
<dbReference type="GO" id="GO:0006412">
    <property type="term" value="P:translation"/>
    <property type="evidence" value="ECO:0007669"/>
    <property type="project" value="TreeGrafter"/>
</dbReference>
<keyword evidence="2" id="KW-0689">Ribosomal protein</keyword>